<keyword evidence="2" id="KW-1185">Reference proteome</keyword>
<name>A0AA36MIY5_CYLNA</name>
<organism evidence="1 2">
    <name type="scientific">Cylicocyclus nassatus</name>
    <name type="common">Nematode worm</name>
    <dbReference type="NCBI Taxonomy" id="53992"/>
    <lineage>
        <taxon>Eukaryota</taxon>
        <taxon>Metazoa</taxon>
        <taxon>Ecdysozoa</taxon>
        <taxon>Nematoda</taxon>
        <taxon>Chromadorea</taxon>
        <taxon>Rhabditida</taxon>
        <taxon>Rhabditina</taxon>
        <taxon>Rhabditomorpha</taxon>
        <taxon>Strongyloidea</taxon>
        <taxon>Strongylidae</taxon>
        <taxon>Cylicocyclus</taxon>
    </lineage>
</organism>
<dbReference type="EMBL" id="CATQJL010000366">
    <property type="protein sequence ID" value="CAJ0610732.1"/>
    <property type="molecule type" value="Genomic_DNA"/>
</dbReference>
<gene>
    <name evidence="1" type="ORF">CYNAS_LOCUS22715</name>
</gene>
<dbReference type="Proteomes" id="UP001176961">
    <property type="component" value="Unassembled WGS sequence"/>
</dbReference>
<protein>
    <submittedName>
        <fullName evidence="1">Uncharacterized protein</fullName>
    </submittedName>
</protein>
<comment type="caution">
    <text evidence="1">The sequence shown here is derived from an EMBL/GenBank/DDBJ whole genome shotgun (WGS) entry which is preliminary data.</text>
</comment>
<evidence type="ECO:0000313" key="1">
    <source>
        <dbReference type="EMBL" id="CAJ0610732.1"/>
    </source>
</evidence>
<reference evidence="1" key="1">
    <citation type="submission" date="2023-07" db="EMBL/GenBank/DDBJ databases">
        <authorList>
            <consortium name="CYATHOMIX"/>
        </authorList>
    </citation>
    <scope>NUCLEOTIDE SEQUENCE</scope>
    <source>
        <strain evidence="1">N/A</strain>
    </source>
</reference>
<accession>A0AA36MIY5</accession>
<evidence type="ECO:0000313" key="2">
    <source>
        <dbReference type="Proteomes" id="UP001176961"/>
    </source>
</evidence>
<dbReference type="AlphaFoldDB" id="A0AA36MIY5"/>
<sequence length="416" mass="47017">MLKKAEELLTDVERDVAEQLLEVHRNNIIASYIPRSEGELAKVEYNKAKKAEEQEKNKGKYGADRKRLSRKTLAYKHQHVIEEALYVDIDKKSRYESRVVIKLHPYEYPEDHPRKDGPITASKVYDWLAEGTDGGGRYWFTNENGKRPTAYNYPTPKHDFEEHTQLQMKGMIQAKLMEIEGLDAGIIVSQELVEEVIGYLSTKGGTLKQFDDYLDAICEKLGELRFRPTTQDSPITPDTGYREYARVQVATLGTALYYSTDKVGTFIGNKGEYTVEAEKTLKEMIEGLGYTRVHGLASTPDFGGQPNTIDTTTLDNTKSETSVLGLQPAAEVTYEINMMTFADVPSGEEHNLRGIKKMETDETPAHWVVVKASGVIIEYDARTYISYTADAQQDIEKFSIYHDLKSDIAVSLPKEA</sequence>
<proteinExistence type="predicted"/>